<reference evidence="1 2" key="1">
    <citation type="journal article" date="2022" name="Plant J.">
        <title>Chromosome-level genome of Camellia lanceoleosa provides a valuable resource for understanding genome evolution and self-incompatibility.</title>
        <authorList>
            <person name="Gong W."/>
            <person name="Xiao S."/>
            <person name="Wang L."/>
            <person name="Liao Z."/>
            <person name="Chang Y."/>
            <person name="Mo W."/>
            <person name="Hu G."/>
            <person name="Li W."/>
            <person name="Zhao G."/>
            <person name="Zhu H."/>
            <person name="Hu X."/>
            <person name="Ji K."/>
            <person name="Xiang X."/>
            <person name="Song Q."/>
            <person name="Yuan D."/>
            <person name="Jin S."/>
            <person name="Zhang L."/>
        </authorList>
    </citation>
    <scope>NUCLEOTIDE SEQUENCE [LARGE SCALE GENOMIC DNA]</scope>
    <source>
        <strain evidence="1">SQ_2022a</strain>
    </source>
</reference>
<name>A0ACC0GKM0_9ERIC</name>
<gene>
    <name evidence="1" type="ORF">LOK49_LG09G01765</name>
</gene>
<dbReference type="EMBL" id="CM045765">
    <property type="protein sequence ID" value="KAI8001728.1"/>
    <property type="molecule type" value="Genomic_DNA"/>
</dbReference>
<comment type="caution">
    <text evidence="1">The sequence shown here is derived from an EMBL/GenBank/DDBJ whole genome shotgun (WGS) entry which is preliminary data.</text>
</comment>
<evidence type="ECO:0000313" key="2">
    <source>
        <dbReference type="Proteomes" id="UP001060215"/>
    </source>
</evidence>
<proteinExistence type="predicted"/>
<protein>
    <submittedName>
        <fullName evidence="1">Uncharacterized protein</fullName>
    </submittedName>
</protein>
<organism evidence="1 2">
    <name type="scientific">Camellia lanceoleosa</name>
    <dbReference type="NCBI Taxonomy" id="1840588"/>
    <lineage>
        <taxon>Eukaryota</taxon>
        <taxon>Viridiplantae</taxon>
        <taxon>Streptophyta</taxon>
        <taxon>Embryophyta</taxon>
        <taxon>Tracheophyta</taxon>
        <taxon>Spermatophyta</taxon>
        <taxon>Magnoliopsida</taxon>
        <taxon>eudicotyledons</taxon>
        <taxon>Gunneridae</taxon>
        <taxon>Pentapetalae</taxon>
        <taxon>asterids</taxon>
        <taxon>Ericales</taxon>
        <taxon>Theaceae</taxon>
        <taxon>Camellia</taxon>
    </lineage>
</organism>
<evidence type="ECO:0000313" key="1">
    <source>
        <dbReference type="EMBL" id="KAI8001728.1"/>
    </source>
</evidence>
<sequence length="184" mass="21228">MSECYLLDRMPKGLASLYRLQMLSGLMVGDLEDTDMCALNKFKALTKLTIAWGRGSVQVKRYDGKNKHNTAAEQGTEAIKKVGLKSTLIRTFAFKRACVSNTELPSGLIKLDLQCFPRKIIPRWLRSFALKNLKRLYIRGGKFSNLGQFLELDNMELEKDKWEVEELRLKYLTDLEMDWSKLQV</sequence>
<accession>A0ACC0GKM0</accession>
<dbReference type="Proteomes" id="UP001060215">
    <property type="component" value="Chromosome 8"/>
</dbReference>
<keyword evidence="2" id="KW-1185">Reference proteome</keyword>